<sequence length="93" mass="10325">MDDDLRAVLGESPAEQPTQILLTATDDGDFLPQGIADHVQHSSFVNDVLLLTKVRQIFRMLANTKIQWVYKLHLCPGPRCGLVRTGDSRLLPG</sequence>
<reference evidence="1 2" key="1">
    <citation type="journal article" date="2019" name="Int. J. Syst. Evol. Microbiol.">
        <title>The Global Catalogue of Microorganisms (GCM) 10K type strain sequencing project: providing services to taxonomists for standard genome sequencing and annotation.</title>
        <authorList>
            <consortium name="The Broad Institute Genomics Platform"/>
            <consortium name="The Broad Institute Genome Sequencing Center for Infectious Disease"/>
            <person name="Wu L."/>
            <person name="Ma J."/>
        </authorList>
    </citation>
    <scope>NUCLEOTIDE SEQUENCE [LARGE SCALE GENOMIC DNA]</scope>
    <source>
        <strain evidence="1 2">JCM 16373</strain>
    </source>
</reference>
<proteinExistence type="predicted"/>
<evidence type="ECO:0000313" key="1">
    <source>
        <dbReference type="EMBL" id="GAA2614146.1"/>
    </source>
</evidence>
<protein>
    <submittedName>
        <fullName evidence="1">Uncharacterized protein</fullName>
    </submittedName>
</protein>
<accession>A0ABN3Q314</accession>
<dbReference type="EMBL" id="BAAARJ010000008">
    <property type="protein sequence ID" value="GAA2614146.1"/>
    <property type="molecule type" value="Genomic_DNA"/>
</dbReference>
<organism evidence="1 2">
    <name type="scientific">Streptomyces axinellae</name>
    <dbReference type="NCBI Taxonomy" id="552788"/>
    <lineage>
        <taxon>Bacteria</taxon>
        <taxon>Bacillati</taxon>
        <taxon>Actinomycetota</taxon>
        <taxon>Actinomycetes</taxon>
        <taxon>Kitasatosporales</taxon>
        <taxon>Streptomycetaceae</taxon>
        <taxon>Streptomyces</taxon>
    </lineage>
</organism>
<gene>
    <name evidence="1" type="ORF">GCM10009863_29860</name>
</gene>
<comment type="caution">
    <text evidence="1">The sequence shown here is derived from an EMBL/GenBank/DDBJ whole genome shotgun (WGS) entry which is preliminary data.</text>
</comment>
<evidence type="ECO:0000313" key="2">
    <source>
        <dbReference type="Proteomes" id="UP001501447"/>
    </source>
</evidence>
<name>A0ABN3Q314_9ACTN</name>
<keyword evidence="2" id="KW-1185">Reference proteome</keyword>
<dbReference type="Proteomes" id="UP001501447">
    <property type="component" value="Unassembled WGS sequence"/>
</dbReference>